<dbReference type="SUPFAM" id="SSF51735">
    <property type="entry name" value="NAD(P)-binding Rossmann-fold domains"/>
    <property type="match status" value="1"/>
</dbReference>
<keyword evidence="3" id="KW-1185">Reference proteome</keyword>
<dbReference type="GO" id="GO:0005737">
    <property type="term" value="C:cytoplasm"/>
    <property type="evidence" value="ECO:0007669"/>
    <property type="project" value="TreeGrafter"/>
</dbReference>
<dbReference type="InterPro" id="IPR036291">
    <property type="entry name" value="NAD(P)-bd_dom_sf"/>
</dbReference>
<dbReference type="STRING" id="1302690.BUE76_12925"/>
<feature type="domain" description="NAD(P)-binding" evidence="1">
    <location>
        <begin position="8"/>
        <end position="132"/>
    </location>
</feature>
<evidence type="ECO:0000313" key="3">
    <source>
        <dbReference type="Proteomes" id="UP000184368"/>
    </source>
</evidence>
<dbReference type="PANTHER" id="PTHR14097">
    <property type="entry name" value="OXIDOREDUCTASE HTATIP2"/>
    <property type="match status" value="1"/>
</dbReference>
<dbReference type="GO" id="GO:0051170">
    <property type="term" value="P:import into nucleus"/>
    <property type="evidence" value="ECO:0007669"/>
    <property type="project" value="TreeGrafter"/>
</dbReference>
<reference evidence="2 3" key="1">
    <citation type="submission" date="2016-11" db="EMBL/GenBank/DDBJ databases">
        <authorList>
            <person name="Jaros S."/>
            <person name="Januszkiewicz K."/>
            <person name="Wedrychowicz H."/>
        </authorList>
    </citation>
    <scope>NUCLEOTIDE SEQUENCE [LARGE SCALE GENOMIC DNA]</scope>
    <source>
        <strain evidence="2 3">DSM 26897</strain>
    </source>
</reference>
<evidence type="ECO:0000259" key="1">
    <source>
        <dbReference type="Pfam" id="PF13460"/>
    </source>
</evidence>
<evidence type="ECO:0000313" key="2">
    <source>
        <dbReference type="EMBL" id="SHE64701.1"/>
    </source>
</evidence>
<dbReference type="RefSeq" id="WP_073039790.1">
    <property type="nucleotide sequence ID" value="NZ_FQUO01000002.1"/>
</dbReference>
<gene>
    <name evidence="2" type="ORF">SAMN05444008_102157</name>
</gene>
<dbReference type="OrthoDB" id="9798632at2"/>
<dbReference type="AlphaFoldDB" id="A0A1M4V6T2"/>
<sequence length="220" mass="24213">MATALVLGATGLVGKQLTQLLLTDAHWQEVHVFVRRPTGITHPKLREHVIDFDQPGQWRQQVKGTVLFSALGTTLAAAGSKQAQYKVDYTYQYQFAAAAAANGVTHYVLVSSANAATDSFFFYSRMKGELERDISQLSFQHISIMQPGLLAGARTEKRLGEQLALSLSGALQFVPGLGVTKSIQGFDVARAMIVAARTQFAKHKVYSMKELFQLVQQWPV</sequence>
<dbReference type="Proteomes" id="UP000184368">
    <property type="component" value="Unassembled WGS sequence"/>
</dbReference>
<dbReference type="EMBL" id="FQUO01000002">
    <property type="protein sequence ID" value="SHE64701.1"/>
    <property type="molecule type" value="Genomic_DNA"/>
</dbReference>
<dbReference type="Pfam" id="PF13460">
    <property type="entry name" value="NAD_binding_10"/>
    <property type="match status" value="1"/>
</dbReference>
<organism evidence="2 3">
    <name type="scientific">Cnuella takakiae</name>
    <dbReference type="NCBI Taxonomy" id="1302690"/>
    <lineage>
        <taxon>Bacteria</taxon>
        <taxon>Pseudomonadati</taxon>
        <taxon>Bacteroidota</taxon>
        <taxon>Chitinophagia</taxon>
        <taxon>Chitinophagales</taxon>
        <taxon>Chitinophagaceae</taxon>
        <taxon>Cnuella</taxon>
    </lineage>
</organism>
<dbReference type="PANTHER" id="PTHR14097:SF7">
    <property type="entry name" value="OXIDOREDUCTASE HTATIP2"/>
    <property type="match status" value="1"/>
</dbReference>
<dbReference type="InterPro" id="IPR016040">
    <property type="entry name" value="NAD(P)-bd_dom"/>
</dbReference>
<dbReference type="Gene3D" id="3.40.50.720">
    <property type="entry name" value="NAD(P)-binding Rossmann-like Domain"/>
    <property type="match status" value="1"/>
</dbReference>
<protein>
    <submittedName>
        <fullName evidence="2">Uncharacterized conserved protein YbjT, contains NAD(P)-binding and DUF2867 domains</fullName>
    </submittedName>
</protein>
<proteinExistence type="predicted"/>
<accession>A0A1M4V6T2</accession>
<name>A0A1M4V6T2_9BACT</name>